<comment type="caution">
    <text evidence="3">The sequence shown here is derived from an EMBL/GenBank/DDBJ whole genome shotgun (WGS) entry which is preliminary data.</text>
</comment>
<dbReference type="AlphaFoldDB" id="A0AAW2SQL4"/>
<dbReference type="InterPro" id="IPR005282">
    <property type="entry name" value="LC_transporter"/>
</dbReference>
<dbReference type="PANTHER" id="PTHR13131:SF5">
    <property type="entry name" value="CYSTINOSIN"/>
    <property type="match status" value="1"/>
</dbReference>
<accession>A0AAW2SQL4</accession>
<dbReference type="GO" id="GO:0015184">
    <property type="term" value="F:L-cystine transmembrane transporter activity"/>
    <property type="evidence" value="ECO:0007669"/>
    <property type="project" value="TreeGrafter"/>
</dbReference>
<evidence type="ECO:0000256" key="1">
    <source>
        <dbReference type="SAM" id="MobiDB-lite"/>
    </source>
</evidence>
<sequence>MSSQSDEGVRESVQEEGGRPVEQSEGGGGHEGVLQAVELNFDYVMLNLTKHILYLIYNASLFFSSMMIPMVVNDVAFSVHAVLMTALTLFQIAIYDHGNQKFSKIANRNCVCAWLSAAAWVFVALPTHS</sequence>
<dbReference type="EMBL" id="JACGWN010000016">
    <property type="protein sequence ID" value="KAL0394693.1"/>
    <property type="molecule type" value="Genomic_DNA"/>
</dbReference>
<dbReference type="PANTHER" id="PTHR13131">
    <property type="entry name" value="CYSTINOSIN"/>
    <property type="match status" value="1"/>
</dbReference>
<feature type="region of interest" description="Disordered" evidence="1">
    <location>
        <begin position="1"/>
        <end position="29"/>
    </location>
</feature>
<feature type="transmembrane region" description="Helical" evidence="2">
    <location>
        <begin position="52"/>
        <end position="71"/>
    </location>
</feature>
<organism evidence="3">
    <name type="scientific">Sesamum latifolium</name>
    <dbReference type="NCBI Taxonomy" id="2727402"/>
    <lineage>
        <taxon>Eukaryota</taxon>
        <taxon>Viridiplantae</taxon>
        <taxon>Streptophyta</taxon>
        <taxon>Embryophyta</taxon>
        <taxon>Tracheophyta</taxon>
        <taxon>Spermatophyta</taxon>
        <taxon>Magnoliopsida</taxon>
        <taxon>eudicotyledons</taxon>
        <taxon>Gunneridae</taxon>
        <taxon>Pentapetalae</taxon>
        <taxon>asterids</taxon>
        <taxon>lamiids</taxon>
        <taxon>Lamiales</taxon>
        <taxon>Pedaliaceae</taxon>
        <taxon>Sesamum</taxon>
    </lineage>
</organism>
<evidence type="ECO:0000313" key="3">
    <source>
        <dbReference type="EMBL" id="KAL0394693.1"/>
    </source>
</evidence>
<reference evidence="3" key="1">
    <citation type="submission" date="2020-06" db="EMBL/GenBank/DDBJ databases">
        <authorList>
            <person name="Li T."/>
            <person name="Hu X."/>
            <person name="Zhang T."/>
            <person name="Song X."/>
            <person name="Zhang H."/>
            <person name="Dai N."/>
            <person name="Sheng W."/>
            <person name="Hou X."/>
            <person name="Wei L."/>
        </authorList>
    </citation>
    <scope>NUCLEOTIDE SEQUENCE</scope>
    <source>
        <strain evidence="3">KEN1</strain>
        <tissue evidence="3">Leaf</tissue>
    </source>
</reference>
<gene>
    <name evidence="3" type="ORF">Slati_4435500</name>
</gene>
<proteinExistence type="predicted"/>
<dbReference type="GO" id="GO:0005774">
    <property type="term" value="C:vacuolar membrane"/>
    <property type="evidence" value="ECO:0007669"/>
    <property type="project" value="TreeGrafter"/>
</dbReference>
<evidence type="ECO:0000256" key="2">
    <source>
        <dbReference type="SAM" id="Phobius"/>
    </source>
</evidence>
<feature type="transmembrane region" description="Helical" evidence="2">
    <location>
        <begin position="106"/>
        <end position="125"/>
    </location>
</feature>
<feature type="transmembrane region" description="Helical" evidence="2">
    <location>
        <begin position="77"/>
        <end position="94"/>
    </location>
</feature>
<keyword evidence="2" id="KW-0812">Transmembrane</keyword>
<name>A0AAW2SQL4_9LAMI</name>
<feature type="compositionally biased region" description="Basic and acidic residues" evidence="1">
    <location>
        <begin position="7"/>
        <end position="19"/>
    </location>
</feature>
<keyword evidence="2" id="KW-0472">Membrane</keyword>
<protein>
    <submittedName>
        <fullName evidence="3">Cystinosin</fullName>
    </submittedName>
</protein>
<keyword evidence="2" id="KW-1133">Transmembrane helix</keyword>
<reference evidence="3" key="2">
    <citation type="journal article" date="2024" name="Plant">
        <title>Genomic evolution and insights into agronomic trait innovations of Sesamum species.</title>
        <authorList>
            <person name="Miao H."/>
            <person name="Wang L."/>
            <person name="Qu L."/>
            <person name="Liu H."/>
            <person name="Sun Y."/>
            <person name="Le M."/>
            <person name="Wang Q."/>
            <person name="Wei S."/>
            <person name="Zheng Y."/>
            <person name="Lin W."/>
            <person name="Duan Y."/>
            <person name="Cao H."/>
            <person name="Xiong S."/>
            <person name="Wang X."/>
            <person name="Wei L."/>
            <person name="Li C."/>
            <person name="Ma Q."/>
            <person name="Ju M."/>
            <person name="Zhao R."/>
            <person name="Li G."/>
            <person name="Mu C."/>
            <person name="Tian Q."/>
            <person name="Mei H."/>
            <person name="Zhang T."/>
            <person name="Gao T."/>
            <person name="Zhang H."/>
        </authorList>
    </citation>
    <scope>NUCLEOTIDE SEQUENCE</scope>
    <source>
        <strain evidence="3">KEN1</strain>
    </source>
</reference>